<organism evidence="2 3">
    <name type="scientific">Protofrankia coriariae</name>
    <dbReference type="NCBI Taxonomy" id="1562887"/>
    <lineage>
        <taxon>Bacteria</taxon>
        <taxon>Bacillati</taxon>
        <taxon>Actinomycetota</taxon>
        <taxon>Actinomycetes</taxon>
        <taxon>Frankiales</taxon>
        <taxon>Frankiaceae</taxon>
        <taxon>Protofrankia</taxon>
    </lineage>
</organism>
<dbReference type="Pfam" id="PF05685">
    <property type="entry name" value="Uma2"/>
    <property type="match status" value="1"/>
</dbReference>
<protein>
    <recommendedName>
        <fullName evidence="1">Putative restriction endonuclease domain-containing protein</fullName>
    </recommendedName>
</protein>
<dbReference type="InterPro" id="IPR012296">
    <property type="entry name" value="Nuclease_put_TT1808"/>
</dbReference>
<dbReference type="PANTHER" id="PTHR34107:SF4">
    <property type="entry name" value="SLL1222 PROTEIN"/>
    <property type="match status" value="1"/>
</dbReference>
<dbReference type="PANTHER" id="PTHR34107">
    <property type="entry name" value="SLL0198 PROTEIN-RELATED"/>
    <property type="match status" value="1"/>
</dbReference>
<gene>
    <name evidence="2" type="ORF">FrCorBMG51_19580</name>
</gene>
<proteinExistence type="predicted"/>
<dbReference type="Gene3D" id="3.90.1570.10">
    <property type="entry name" value="tt1808, chain A"/>
    <property type="match status" value="1"/>
</dbReference>
<dbReference type="InterPro" id="IPR008538">
    <property type="entry name" value="Uma2"/>
</dbReference>
<dbReference type="EMBL" id="JWIO01000040">
    <property type="protein sequence ID" value="KLL10202.1"/>
    <property type="molecule type" value="Genomic_DNA"/>
</dbReference>
<sequence>MRAVEPGGYTVDVLEHAPHDRRRWELLDGVVVVSPAPDYRHQRVVLRLGAVLLAAERAGLHTLIAPFDVPVSVTRKFQPDVLVMPDQEAVLPVLVVEVLSRYGRTYDTRHKRTAYQEAGIRSYWIIDPQVPSVTVHRLGRHGVYEVVDTIRGDDRRELTEPFPVTVRPADLLL</sequence>
<comment type="caution">
    <text evidence="2">The sequence shown here is derived from an EMBL/GenBank/DDBJ whole genome shotgun (WGS) entry which is preliminary data.</text>
</comment>
<accession>A0ABR5F0D7</accession>
<dbReference type="InterPro" id="IPR011335">
    <property type="entry name" value="Restrct_endonuc-II-like"/>
</dbReference>
<dbReference type="Proteomes" id="UP000035425">
    <property type="component" value="Unassembled WGS sequence"/>
</dbReference>
<evidence type="ECO:0000259" key="1">
    <source>
        <dbReference type="Pfam" id="PF05685"/>
    </source>
</evidence>
<keyword evidence="3" id="KW-1185">Reference proteome</keyword>
<reference evidence="2 3" key="1">
    <citation type="submission" date="2014-12" db="EMBL/GenBank/DDBJ databases">
        <title>Frankia sp. BMG5.1 draft genome.</title>
        <authorList>
            <person name="Gtari M."/>
            <person name="Ghodhbane-Gtari F."/>
            <person name="Nouioui I."/>
            <person name="Ktari A."/>
            <person name="Hezbri K."/>
            <person name="Mimouni W."/>
            <person name="Sbissi I."/>
            <person name="Ayari A."/>
            <person name="Yamanaka T."/>
            <person name="Normand P."/>
            <person name="Tisa L.S."/>
            <person name="Boudabous A."/>
        </authorList>
    </citation>
    <scope>NUCLEOTIDE SEQUENCE [LARGE SCALE GENOMIC DNA]</scope>
    <source>
        <strain evidence="2 3">BMG5.1</strain>
    </source>
</reference>
<name>A0ABR5F0D7_9ACTN</name>
<evidence type="ECO:0000313" key="3">
    <source>
        <dbReference type="Proteomes" id="UP000035425"/>
    </source>
</evidence>
<dbReference type="SUPFAM" id="SSF52980">
    <property type="entry name" value="Restriction endonuclease-like"/>
    <property type="match status" value="1"/>
</dbReference>
<feature type="domain" description="Putative restriction endonuclease" evidence="1">
    <location>
        <begin position="17"/>
        <end position="163"/>
    </location>
</feature>
<evidence type="ECO:0000313" key="2">
    <source>
        <dbReference type="EMBL" id="KLL10202.1"/>
    </source>
</evidence>
<dbReference type="CDD" id="cd06260">
    <property type="entry name" value="DUF820-like"/>
    <property type="match status" value="1"/>
</dbReference>